<name>X1S096_9ZZZZ</name>
<feature type="domain" description="Fe-containing alcohol dehydrogenase-like C-terminal" evidence="4">
    <location>
        <begin position="175"/>
        <end position="373"/>
    </location>
</feature>
<organism evidence="5">
    <name type="scientific">marine sediment metagenome</name>
    <dbReference type="NCBI Taxonomy" id="412755"/>
    <lineage>
        <taxon>unclassified sequences</taxon>
        <taxon>metagenomes</taxon>
        <taxon>ecological metagenomes</taxon>
    </lineage>
</organism>
<dbReference type="InterPro" id="IPR001670">
    <property type="entry name" value="ADH_Fe/GldA"/>
</dbReference>
<evidence type="ECO:0000313" key="5">
    <source>
        <dbReference type="EMBL" id="GAI86442.1"/>
    </source>
</evidence>
<evidence type="ECO:0000256" key="1">
    <source>
        <dbReference type="ARBA" id="ARBA00007358"/>
    </source>
</evidence>
<dbReference type="GO" id="GO:0004022">
    <property type="term" value="F:alcohol dehydrogenase (NAD+) activity"/>
    <property type="evidence" value="ECO:0007669"/>
    <property type="project" value="TreeGrafter"/>
</dbReference>
<dbReference type="GO" id="GO:0046872">
    <property type="term" value="F:metal ion binding"/>
    <property type="evidence" value="ECO:0007669"/>
    <property type="project" value="InterPro"/>
</dbReference>
<dbReference type="InterPro" id="IPR056798">
    <property type="entry name" value="ADH_Fe_C"/>
</dbReference>
<evidence type="ECO:0000259" key="3">
    <source>
        <dbReference type="Pfam" id="PF00465"/>
    </source>
</evidence>
<comment type="similarity">
    <text evidence="1">Belongs to the iron-containing alcohol dehydrogenase family.</text>
</comment>
<proteinExistence type="inferred from homology"/>
<dbReference type="Pfam" id="PF25137">
    <property type="entry name" value="ADH_Fe_C"/>
    <property type="match status" value="1"/>
</dbReference>
<accession>X1S096</accession>
<dbReference type="SUPFAM" id="SSF56796">
    <property type="entry name" value="Dehydroquinate synthase-like"/>
    <property type="match status" value="1"/>
</dbReference>
<gene>
    <name evidence="5" type="ORF">S12H4_15208</name>
</gene>
<feature type="non-terminal residue" evidence="5">
    <location>
        <position position="1"/>
    </location>
</feature>
<dbReference type="Gene3D" id="1.20.1090.10">
    <property type="entry name" value="Dehydroquinate synthase-like - alpha domain"/>
    <property type="match status" value="1"/>
</dbReference>
<keyword evidence="2" id="KW-0560">Oxidoreductase</keyword>
<dbReference type="AlphaFoldDB" id="X1S096"/>
<dbReference type="Pfam" id="PF00465">
    <property type="entry name" value="Fe-ADH"/>
    <property type="match status" value="1"/>
</dbReference>
<sequence>IGSGSSAQVGEECQKLGVEKSLIVTDQVMVKLGILEGIKKALEQNKVQFAIYDGVATEPTTDYVEEGLRIYKENKCDFVLAVGGGSPIDTAKAISIMVTNPGSLQNYMGLGKVPKKGAPVVAIPTTAGTGSEVTVFTIITNTKTDVKMLIGSPLAMPEVAIVDPLLTISCPRGLTAAVGIDALTHAIEAYVSIKAQPMSDIFCLSAIELISGNLRQAWANGSNVEAREKTMLGALQAGIAFSNSSVALVHGMSRPIGAYFHVPHGVSNAALLGVVMEFSLIGNPTRYAHIAEAMGEDINGLTDLAAAELGAKAVKRLIRDIKIPSLLELGVDRAKLDKLAPKMTEAAIASGSPGNNPRQATKEEVIELYKLAYQA</sequence>
<comment type="caution">
    <text evidence="5">The sequence shown here is derived from an EMBL/GenBank/DDBJ whole genome shotgun (WGS) entry which is preliminary data.</text>
</comment>
<reference evidence="5" key="1">
    <citation type="journal article" date="2014" name="Front. Microbiol.">
        <title>High frequency of phylogenetically diverse reductive dehalogenase-homologous genes in deep subseafloor sedimentary metagenomes.</title>
        <authorList>
            <person name="Kawai M."/>
            <person name="Futagami T."/>
            <person name="Toyoda A."/>
            <person name="Takaki Y."/>
            <person name="Nishi S."/>
            <person name="Hori S."/>
            <person name="Arai W."/>
            <person name="Tsubouchi T."/>
            <person name="Morono Y."/>
            <person name="Uchiyama I."/>
            <person name="Ito T."/>
            <person name="Fujiyama A."/>
            <person name="Inagaki F."/>
            <person name="Takami H."/>
        </authorList>
    </citation>
    <scope>NUCLEOTIDE SEQUENCE</scope>
    <source>
        <strain evidence="5">Expedition CK06-06</strain>
    </source>
</reference>
<protein>
    <submittedName>
        <fullName evidence="5">Uncharacterized protein</fullName>
    </submittedName>
</protein>
<feature type="domain" description="Alcohol dehydrogenase iron-type/glycerol dehydrogenase GldA" evidence="3">
    <location>
        <begin position="2"/>
        <end position="164"/>
    </location>
</feature>
<dbReference type="FunFam" id="1.20.1090.10:FF:000001">
    <property type="entry name" value="Aldehyde-alcohol dehydrogenase"/>
    <property type="match status" value="1"/>
</dbReference>
<dbReference type="PANTHER" id="PTHR11496:SF102">
    <property type="entry name" value="ALCOHOL DEHYDROGENASE 4"/>
    <property type="match status" value="1"/>
</dbReference>
<dbReference type="InterPro" id="IPR039697">
    <property type="entry name" value="Alcohol_dehydrogenase_Fe"/>
</dbReference>
<dbReference type="Gene3D" id="3.40.50.1970">
    <property type="match status" value="1"/>
</dbReference>
<dbReference type="PANTHER" id="PTHR11496">
    <property type="entry name" value="ALCOHOL DEHYDROGENASE"/>
    <property type="match status" value="1"/>
</dbReference>
<dbReference type="EMBL" id="BARW01007291">
    <property type="protein sequence ID" value="GAI86442.1"/>
    <property type="molecule type" value="Genomic_DNA"/>
</dbReference>
<dbReference type="FunFam" id="3.40.50.1970:FF:000003">
    <property type="entry name" value="Alcohol dehydrogenase, iron-containing"/>
    <property type="match status" value="1"/>
</dbReference>
<evidence type="ECO:0000259" key="4">
    <source>
        <dbReference type="Pfam" id="PF25137"/>
    </source>
</evidence>
<evidence type="ECO:0000256" key="2">
    <source>
        <dbReference type="ARBA" id="ARBA00023002"/>
    </source>
</evidence>
<dbReference type="CDD" id="cd08194">
    <property type="entry name" value="Fe-ADH-like"/>
    <property type="match status" value="1"/>
</dbReference>